<evidence type="ECO:0008006" key="3">
    <source>
        <dbReference type="Google" id="ProtNLM"/>
    </source>
</evidence>
<keyword evidence="2" id="KW-1185">Reference proteome</keyword>
<evidence type="ECO:0000313" key="2">
    <source>
        <dbReference type="Proteomes" id="UP000807469"/>
    </source>
</evidence>
<name>A0A9P6CMU2_9AGAR</name>
<dbReference type="GO" id="GO:0003676">
    <property type="term" value="F:nucleic acid binding"/>
    <property type="evidence" value="ECO:0007669"/>
    <property type="project" value="InterPro"/>
</dbReference>
<dbReference type="EMBL" id="MU155508">
    <property type="protein sequence ID" value="KAF9472686.1"/>
    <property type="molecule type" value="Genomic_DNA"/>
</dbReference>
<sequence>VTRRPDEEFLEECMVPTFKPLPICVMIWAAIMRDRKGPLVVLEYPGGKGGGMNSKRYQEQVLEHVLKGFHAEMTKERGKVYFQQDNAPSH</sequence>
<accession>A0A9P6CMU2</accession>
<organism evidence="1 2">
    <name type="scientific">Pholiota conissans</name>
    <dbReference type="NCBI Taxonomy" id="109636"/>
    <lineage>
        <taxon>Eukaryota</taxon>
        <taxon>Fungi</taxon>
        <taxon>Dikarya</taxon>
        <taxon>Basidiomycota</taxon>
        <taxon>Agaricomycotina</taxon>
        <taxon>Agaricomycetes</taxon>
        <taxon>Agaricomycetidae</taxon>
        <taxon>Agaricales</taxon>
        <taxon>Agaricineae</taxon>
        <taxon>Strophariaceae</taxon>
        <taxon>Pholiota</taxon>
    </lineage>
</organism>
<reference evidence="1" key="1">
    <citation type="submission" date="2020-11" db="EMBL/GenBank/DDBJ databases">
        <authorList>
            <consortium name="DOE Joint Genome Institute"/>
            <person name="Ahrendt S."/>
            <person name="Riley R."/>
            <person name="Andreopoulos W."/>
            <person name="Labutti K."/>
            <person name="Pangilinan J."/>
            <person name="Ruiz-Duenas F.J."/>
            <person name="Barrasa J.M."/>
            <person name="Sanchez-Garcia M."/>
            <person name="Camarero S."/>
            <person name="Miyauchi S."/>
            <person name="Serrano A."/>
            <person name="Linde D."/>
            <person name="Babiker R."/>
            <person name="Drula E."/>
            <person name="Ayuso-Fernandez I."/>
            <person name="Pacheco R."/>
            <person name="Padilla G."/>
            <person name="Ferreira P."/>
            <person name="Barriuso J."/>
            <person name="Kellner H."/>
            <person name="Castanera R."/>
            <person name="Alfaro M."/>
            <person name="Ramirez L."/>
            <person name="Pisabarro A.G."/>
            <person name="Kuo A."/>
            <person name="Tritt A."/>
            <person name="Lipzen A."/>
            <person name="He G."/>
            <person name="Yan M."/>
            <person name="Ng V."/>
            <person name="Cullen D."/>
            <person name="Martin F."/>
            <person name="Rosso M.-N."/>
            <person name="Henrissat B."/>
            <person name="Hibbett D."/>
            <person name="Martinez A.T."/>
            <person name="Grigoriev I.V."/>
        </authorList>
    </citation>
    <scope>NUCLEOTIDE SEQUENCE</scope>
    <source>
        <strain evidence="1">CIRM-BRFM 674</strain>
    </source>
</reference>
<comment type="caution">
    <text evidence="1">The sequence shown here is derived from an EMBL/GenBank/DDBJ whole genome shotgun (WGS) entry which is preliminary data.</text>
</comment>
<dbReference type="OrthoDB" id="2431447at2759"/>
<protein>
    <recommendedName>
        <fullName evidence="3">Transposase</fullName>
    </recommendedName>
</protein>
<evidence type="ECO:0000313" key="1">
    <source>
        <dbReference type="EMBL" id="KAF9472686.1"/>
    </source>
</evidence>
<dbReference type="Gene3D" id="3.30.420.10">
    <property type="entry name" value="Ribonuclease H-like superfamily/Ribonuclease H"/>
    <property type="match status" value="1"/>
</dbReference>
<feature type="non-terminal residue" evidence="1">
    <location>
        <position position="1"/>
    </location>
</feature>
<dbReference type="AlphaFoldDB" id="A0A9P6CMU2"/>
<proteinExistence type="predicted"/>
<dbReference type="InterPro" id="IPR036397">
    <property type="entry name" value="RNaseH_sf"/>
</dbReference>
<feature type="non-terminal residue" evidence="1">
    <location>
        <position position="90"/>
    </location>
</feature>
<dbReference type="Proteomes" id="UP000807469">
    <property type="component" value="Unassembled WGS sequence"/>
</dbReference>
<gene>
    <name evidence="1" type="ORF">BDN70DRAFT_766833</name>
</gene>